<feature type="transmembrane region" description="Helical" evidence="1">
    <location>
        <begin position="67"/>
        <end position="85"/>
    </location>
</feature>
<dbReference type="EMBL" id="AF528097">
    <property type="protein sequence ID" value="AAO37430.1"/>
    <property type="molecule type" value="Genomic_DNA"/>
</dbReference>
<evidence type="ECO:0000313" key="2">
    <source>
        <dbReference type="EMBL" id="AAO37430.1"/>
    </source>
</evidence>
<organism evidence="2 3">
    <name type="scientific">Clostridium tetani (strain Massachusetts / E88)</name>
    <dbReference type="NCBI Taxonomy" id="212717"/>
    <lineage>
        <taxon>Bacteria</taxon>
        <taxon>Bacillati</taxon>
        <taxon>Bacillota</taxon>
        <taxon>Clostridia</taxon>
        <taxon>Eubacteriales</taxon>
        <taxon>Clostridiaceae</taxon>
        <taxon>Clostridium</taxon>
    </lineage>
</organism>
<evidence type="ECO:0000313" key="3">
    <source>
        <dbReference type="Proteomes" id="UP000001412"/>
    </source>
</evidence>
<keyword evidence="1" id="KW-0812">Transmembrane</keyword>
<feature type="transmembrane region" description="Helical" evidence="1">
    <location>
        <begin position="12"/>
        <end position="32"/>
    </location>
</feature>
<keyword evidence="2" id="KW-0614">Plasmid</keyword>
<feature type="transmembrane region" description="Helical" evidence="1">
    <location>
        <begin position="166"/>
        <end position="190"/>
    </location>
</feature>
<dbReference type="KEGG" id="ctc:CTC_p36"/>
<name>Q899X8_CLOTE</name>
<evidence type="ECO:0000256" key="1">
    <source>
        <dbReference type="SAM" id="Phobius"/>
    </source>
</evidence>
<feature type="transmembrane region" description="Helical" evidence="1">
    <location>
        <begin position="236"/>
        <end position="257"/>
    </location>
</feature>
<reference evidence="2 3" key="1">
    <citation type="journal article" date="2003" name="Proc. Natl. Acad. Sci. U.S.A.">
        <title>The genome sequence of Clostridium tetani, the causative agent of tetanus disease.</title>
        <authorList>
            <person name="Brueggemann H."/>
            <person name="Baumer S."/>
            <person name="Fricke W.F."/>
            <person name="Wiezer A."/>
            <person name="Liesegang H."/>
            <person name="Decker I."/>
            <person name="Herzberg C."/>
            <person name="Martinez-Arias R."/>
            <person name="Merkl R."/>
            <person name="Henne A."/>
            <person name="Gottschalk G."/>
        </authorList>
    </citation>
    <scope>NUCLEOTIDE SEQUENCE [LARGE SCALE GENOMIC DNA]</scope>
    <source>
        <strain evidence="3">Massachusetts / E88</strain>
        <plasmid evidence="2 3">pE88</plasmid>
    </source>
</reference>
<proteinExistence type="predicted"/>
<accession>Q899X8</accession>
<dbReference type="AlphaFoldDB" id="Q899X8"/>
<dbReference type="Proteomes" id="UP000001412">
    <property type="component" value="Plasmid pE88"/>
</dbReference>
<feature type="transmembrane region" description="Helical" evidence="1">
    <location>
        <begin position="115"/>
        <end position="138"/>
    </location>
</feature>
<dbReference type="HOGENOM" id="CLU_1044730_0_0_9"/>
<keyword evidence="3" id="KW-1185">Reference proteome</keyword>
<protein>
    <submittedName>
        <fullName evidence="2">Putative membrane-spanning permease</fullName>
    </submittedName>
</protein>
<keyword evidence="1" id="KW-1133">Transmembrane helix</keyword>
<feature type="transmembrane region" description="Helical" evidence="1">
    <location>
        <begin position="197"/>
        <end position="216"/>
    </location>
</feature>
<keyword evidence="1" id="KW-0472">Membrane</keyword>
<sequence length="266" mass="31843">MKTINMNKKNLNYILIGMIIFLIAILNIFNAYNFLSNCSGKNISLQDIIIYIIYGFGENSKTTFIDILRFAIPYLLTIFLCGIYIENMLETGRKYIQIIRYKGYKYWLRSNIKILFLYIIFIFIIYYFLLVIICLLFVKNTTGITDFFYKFNLYENFNISFYKIVIYQYFINVFLTLNIILIEIFLSLLLKDTIKSYIFVNLLIFIFSTLGTYRIYNPFMISRHKFICHIYKISPVTTIFFSFITCILLYVSIIKLIKSIIRRDEI</sequence>
<geneLocation type="plasmid" evidence="2 3">
    <name>pE88</name>
</geneLocation>
<gene>
    <name evidence="2" type="ordered locus">CTC_p36</name>
</gene>